<gene>
    <name evidence="1" type="ORF">EJ03DRAFT_101689</name>
</gene>
<keyword evidence="2" id="KW-1185">Reference proteome</keyword>
<dbReference type="Proteomes" id="UP000799436">
    <property type="component" value="Unassembled WGS sequence"/>
</dbReference>
<evidence type="ECO:0000313" key="1">
    <source>
        <dbReference type="EMBL" id="KAF2773574.1"/>
    </source>
</evidence>
<dbReference type="EMBL" id="ML995810">
    <property type="protein sequence ID" value="KAF2773574.1"/>
    <property type="molecule type" value="Genomic_DNA"/>
</dbReference>
<accession>A0A6G1LN38</accession>
<sequence>MHFLNPMQAMISGWLRRLLCRQQHAHNQGSAVQRLPIELLLSVEDHLELIDRLSLRQTCSKLWKLQYSPKSSGALDLEKRDFAKRIRKDAYPLLCAKELPGNLRERRANLCCSHCHQMHPVSHFDDMQSNLPPETRKCRAAMVSIRVCEHEIFDWERLKPLLDQAADGADLETLWACHERTEGGSTCKSAISLYRHTGKHNLLNFHVEAVLPVVSADTIISTPDAVRALDTAGRAYLCPCFTARGREAIGQLARTMHVDPFDREQFDGYVVPVCDEPG</sequence>
<reference evidence="1" key="1">
    <citation type="journal article" date="2020" name="Stud. Mycol.">
        <title>101 Dothideomycetes genomes: a test case for predicting lifestyles and emergence of pathogens.</title>
        <authorList>
            <person name="Haridas S."/>
            <person name="Albert R."/>
            <person name="Binder M."/>
            <person name="Bloem J."/>
            <person name="Labutti K."/>
            <person name="Salamov A."/>
            <person name="Andreopoulos B."/>
            <person name="Baker S."/>
            <person name="Barry K."/>
            <person name="Bills G."/>
            <person name="Bluhm B."/>
            <person name="Cannon C."/>
            <person name="Castanera R."/>
            <person name="Culley D."/>
            <person name="Daum C."/>
            <person name="Ezra D."/>
            <person name="Gonzalez J."/>
            <person name="Henrissat B."/>
            <person name="Kuo A."/>
            <person name="Liang C."/>
            <person name="Lipzen A."/>
            <person name="Lutzoni F."/>
            <person name="Magnuson J."/>
            <person name="Mondo S."/>
            <person name="Nolan M."/>
            <person name="Ohm R."/>
            <person name="Pangilinan J."/>
            <person name="Park H.-J."/>
            <person name="Ramirez L."/>
            <person name="Alfaro M."/>
            <person name="Sun H."/>
            <person name="Tritt A."/>
            <person name="Yoshinaga Y."/>
            <person name="Zwiers L.-H."/>
            <person name="Turgeon B."/>
            <person name="Goodwin S."/>
            <person name="Spatafora J."/>
            <person name="Crous P."/>
            <person name="Grigoriev I."/>
        </authorList>
    </citation>
    <scope>NUCLEOTIDE SEQUENCE</scope>
    <source>
        <strain evidence="1">CBS 116005</strain>
    </source>
</reference>
<protein>
    <recommendedName>
        <fullName evidence="3">F-box domain-containing protein</fullName>
    </recommendedName>
</protein>
<proteinExistence type="predicted"/>
<organism evidence="1 2">
    <name type="scientific">Teratosphaeria nubilosa</name>
    <dbReference type="NCBI Taxonomy" id="161662"/>
    <lineage>
        <taxon>Eukaryota</taxon>
        <taxon>Fungi</taxon>
        <taxon>Dikarya</taxon>
        <taxon>Ascomycota</taxon>
        <taxon>Pezizomycotina</taxon>
        <taxon>Dothideomycetes</taxon>
        <taxon>Dothideomycetidae</taxon>
        <taxon>Mycosphaerellales</taxon>
        <taxon>Teratosphaeriaceae</taxon>
        <taxon>Teratosphaeria</taxon>
    </lineage>
</organism>
<evidence type="ECO:0000313" key="2">
    <source>
        <dbReference type="Proteomes" id="UP000799436"/>
    </source>
</evidence>
<evidence type="ECO:0008006" key="3">
    <source>
        <dbReference type="Google" id="ProtNLM"/>
    </source>
</evidence>
<dbReference type="AlphaFoldDB" id="A0A6G1LN38"/>
<name>A0A6G1LN38_9PEZI</name>